<feature type="transmembrane region" description="Helical" evidence="11">
    <location>
        <begin position="120"/>
        <end position="138"/>
    </location>
</feature>
<comment type="similarity">
    <text evidence="2 9">Belongs to the membrane-bound acyltransferase family. Sterol o-acyltransferase subfamily.</text>
</comment>
<evidence type="ECO:0000256" key="11">
    <source>
        <dbReference type="SAM" id="Phobius"/>
    </source>
</evidence>
<accession>A0ABQ8Z4Z7</accession>
<evidence type="ECO:0000256" key="3">
    <source>
        <dbReference type="ARBA" id="ARBA00022679"/>
    </source>
</evidence>
<keyword evidence="4 11" id="KW-0812">Transmembrane</keyword>
<gene>
    <name evidence="12" type="ORF">M0813_14658</name>
</gene>
<evidence type="ECO:0000256" key="6">
    <source>
        <dbReference type="ARBA" id="ARBA00022989"/>
    </source>
</evidence>
<keyword evidence="5 9" id="KW-0256">Endoplasmic reticulum</keyword>
<reference evidence="12" key="1">
    <citation type="submission" date="2022-08" db="EMBL/GenBank/DDBJ databases">
        <title>Novel sulfate-reducing endosymbionts in the free-living metamonad Anaeramoeba.</title>
        <authorList>
            <person name="Jerlstrom-Hultqvist J."/>
            <person name="Cepicka I."/>
            <person name="Gallot-Lavallee L."/>
            <person name="Salas-Leiva D."/>
            <person name="Curtis B.A."/>
            <person name="Zahonova K."/>
            <person name="Pipaliya S."/>
            <person name="Dacks J."/>
            <person name="Roger A.J."/>
        </authorList>
    </citation>
    <scope>NUCLEOTIDE SEQUENCE</scope>
    <source>
        <strain evidence="12">Schooner1</strain>
    </source>
</reference>
<feature type="transmembrane region" description="Helical" evidence="11">
    <location>
        <begin position="48"/>
        <end position="67"/>
    </location>
</feature>
<proteinExistence type="inferred from homology"/>
<evidence type="ECO:0000256" key="8">
    <source>
        <dbReference type="ARBA" id="ARBA00023315"/>
    </source>
</evidence>
<feature type="transmembrane region" description="Helical" evidence="11">
    <location>
        <begin position="87"/>
        <end position="108"/>
    </location>
</feature>
<evidence type="ECO:0000256" key="2">
    <source>
        <dbReference type="ARBA" id="ARBA00009010"/>
    </source>
</evidence>
<comment type="subcellular location">
    <subcellularLocation>
        <location evidence="1 9">Endoplasmic reticulum membrane</location>
        <topology evidence="1 9">Multi-pass membrane protein</topology>
    </subcellularLocation>
</comment>
<evidence type="ECO:0000256" key="7">
    <source>
        <dbReference type="ARBA" id="ARBA00023136"/>
    </source>
</evidence>
<protein>
    <recommendedName>
        <fullName evidence="9">O-acyltransferase</fullName>
    </recommendedName>
</protein>
<dbReference type="PANTHER" id="PTHR10408">
    <property type="entry name" value="STEROL O-ACYLTRANSFERASE"/>
    <property type="match status" value="1"/>
</dbReference>
<evidence type="ECO:0000256" key="9">
    <source>
        <dbReference type="PIRNR" id="PIRNR000439"/>
    </source>
</evidence>
<evidence type="ECO:0000313" key="13">
    <source>
        <dbReference type="Proteomes" id="UP001150062"/>
    </source>
</evidence>
<dbReference type="Proteomes" id="UP001150062">
    <property type="component" value="Unassembled WGS sequence"/>
</dbReference>
<keyword evidence="3 9" id="KW-0808">Transferase</keyword>
<evidence type="ECO:0000256" key="5">
    <source>
        <dbReference type="ARBA" id="ARBA00022824"/>
    </source>
</evidence>
<sequence length="429" mass="50901">MLTPKTNRHHKNNEQLPEQKKRKRTQIHFETPPIDLINKNNVFEILKGFKVSAVIAVIFFIVIQVSGMKCITHRPQIHKVVNIYERWWKLLYLIPLANIGTYISWALKRLYLKRTISRKFTKNALTLLIVILPFELFILRPRKFNVWAGLFLSLSCMTATFKSWSYVMTLFDHLDKANNEEEKQQVLKRHQSHGSLKEFSHFLIRPWLIYELEPPLKDKIEWKVIKKLIILALISNFTFSLIIGFGFQPIYSLESPWKNLFPNMVCLAPYTLLFWTNIFLFFFHCVLCLIGELSRYKPRGYYGAWWNQSTLTNFWRDWNRPVHFFAIKYIYLPCKRAGISSNVSGIIVFLISGLLHEYLLWGMFGSWNFWVLLILLGQPLTMIIEKKIPKSLINIAGEVLKFITFFGGLIFLEIFYLRKYLQRNPEYLD</sequence>
<dbReference type="InterPro" id="IPR014371">
    <property type="entry name" value="Oat_ACAT_DAG_ARE"/>
</dbReference>
<keyword evidence="6 11" id="KW-1133">Transmembrane helix</keyword>
<organism evidence="12 13">
    <name type="scientific">Anaeramoeba flamelloides</name>
    <dbReference type="NCBI Taxonomy" id="1746091"/>
    <lineage>
        <taxon>Eukaryota</taxon>
        <taxon>Metamonada</taxon>
        <taxon>Anaeramoebidae</taxon>
        <taxon>Anaeramoeba</taxon>
    </lineage>
</organism>
<feature type="compositionally biased region" description="Basic residues" evidence="10">
    <location>
        <begin position="1"/>
        <end position="11"/>
    </location>
</feature>
<dbReference type="PIRSF" id="PIRSF000439">
    <property type="entry name" value="Oat_ACAT_DAG_ARE"/>
    <property type="match status" value="1"/>
</dbReference>
<keyword evidence="7 9" id="KW-0472">Membrane</keyword>
<evidence type="ECO:0000256" key="1">
    <source>
        <dbReference type="ARBA" id="ARBA00004477"/>
    </source>
</evidence>
<evidence type="ECO:0000256" key="10">
    <source>
        <dbReference type="SAM" id="MobiDB-lite"/>
    </source>
</evidence>
<keyword evidence="13" id="KW-1185">Reference proteome</keyword>
<feature type="transmembrane region" description="Helical" evidence="11">
    <location>
        <begin position="228"/>
        <end position="247"/>
    </location>
</feature>
<feature type="transmembrane region" description="Helical" evidence="11">
    <location>
        <begin position="337"/>
        <end position="355"/>
    </location>
</feature>
<evidence type="ECO:0000313" key="12">
    <source>
        <dbReference type="EMBL" id="KAJ6251974.1"/>
    </source>
</evidence>
<dbReference type="Pfam" id="PF03062">
    <property type="entry name" value="MBOAT"/>
    <property type="match status" value="1"/>
</dbReference>
<comment type="caution">
    <text evidence="12">The sequence shown here is derived from an EMBL/GenBank/DDBJ whole genome shotgun (WGS) entry which is preliminary data.</text>
</comment>
<name>A0ABQ8Z4Z7_9EUKA</name>
<keyword evidence="8 9" id="KW-0012">Acyltransferase</keyword>
<feature type="region of interest" description="Disordered" evidence="10">
    <location>
        <begin position="1"/>
        <end position="23"/>
    </location>
</feature>
<evidence type="ECO:0000256" key="4">
    <source>
        <dbReference type="ARBA" id="ARBA00022692"/>
    </source>
</evidence>
<dbReference type="EMBL" id="JAOAOG010000051">
    <property type="protein sequence ID" value="KAJ6251974.1"/>
    <property type="molecule type" value="Genomic_DNA"/>
</dbReference>
<feature type="transmembrane region" description="Helical" evidence="11">
    <location>
        <begin position="396"/>
        <end position="417"/>
    </location>
</feature>
<feature type="transmembrane region" description="Helical" evidence="11">
    <location>
        <begin position="144"/>
        <end position="161"/>
    </location>
</feature>
<dbReference type="InterPro" id="IPR004299">
    <property type="entry name" value="MBOAT_fam"/>
</dbReference>
<feature type="transmembrane region" description="Helical" evidence="11">
    <location>
        <begin position="267"/>
        <end position="290"/>
    </location>
</feature>